<feature type="compositionally biased region" description="Basic and acidic residues" evidence="1">
    <location>
        <begin position="263"/>
        <end position="285"/>
    </location>
</feature>
<evidence type="ECO:0000313" key="3">
    <source>
        <dbReference type="Proteomes" id="UP000030746"/>
    </source>
</evidence>
<evidence type="ECO:0000313" key="2">
    <source>
        <dbReference type="EMBL" id="ESO99445.1"/>
    </source>
</evidence>
<evidence type="ECO:0000256" key="1">
    <source>
        <dbReference type="SAM" id="MobiDB-lite"/>
    </source>
</evidence>
<feature type="region of interest" description="Disordered" evidence="1">
    <location>
        <begin position="209"/>
        <end position="298"/>
    </location>
</feature>
<dbReference type="OrthoDB" id="2373987at2759"/>
<dbReference type="EMBL" id="KB201037">
    <property type="protein sequence ID" value="ESO99445.1"/>
    <property type="molecule type" value="Genomic_DNA"/>
</dbReference>
<keyword evidence="3" id="KW-1185">Reference proteome</keyword>
<gene>
    <name evidence="2" type="ORF">LOTGIDRAFT_158530</name>
</gene>
<feature type="compositionally biased region" description="Basic and acidic residues" evidence="1">
    <location>
        <begin position="209"/>
        <end position="237"/>
    </location>
</feature>
<proteinExistence type="predicted"/>
<dbReference type="RefSeq" id="XP_009049932.1">
    <property type="nucleotide sequence ID" value="XM_009051684.1"/>
</dbReference>
<dbReference type="GeneID" id="20237780"/>
<reference evidence="2 3" key="1">
    <citation type="journal article" date="2013" name="Nature">
        <title>Insights into bilaterian evolution from three spiralian genomes.</title>
        <authorList>
            <person name="Simakov O."/>
            <person name="Marletaz F."/>
            <person name="Cho S.J."/>
            <person name="Edsinger-Gonzales E."/>
            <person name="Havlak P."/>
            <person name="Hellsten U."/>
            <person name="Kuo D.H."/>
            <person name="Larsson T."/>
            <person name="Lv J."/>
            <person name="Arendt D."/>
            <person name="Savage R."/>
            <person name="Osoegawa K."/>
            <person name="de Jong P."/>
            <person name="Grimwood J."/>
            <person name="Chapman J.A."/>
            <person name="Shapiro H."/>
            <person name="Aerts A."/>
            <person name="Otillar R.P."/>
            <person name="Terry A.Y."/>
            <person name="Boore J.L."/>
            <person name="Grigoriev I.V."/>
            <person name="Lindberg D.R."/>
            <person name="Seaver E.C."/>
            <person name="Weisblat D.A."/>
            <person name="Putnam N.H."/>
            <person name="Rokhsar D.S."/>
        </authorList>
    </citation>
    <scope>NUCLEOTIDE SEQUENCE [LARGE SCALE GENOMIC DNA]</scope>
</reference>
<sequence>MAMESCECRIVFYLKNNVIMNNLLYKAEESNELSEIESSGQGSTIQGDLMTHLIRRYIRHAERLKLEGDEDAAEDMMRKHIERTGAKIEKRVEDLYSRLGLVENNMTGVQKGETDIVRLQLEHLEMSKQQAEQRDRELSNFMRTMDQTKLELLSRMDAERIEINRLLQIQKDEMMERWDREYEERQQKLKELEDLQVRRRQLQAEKAAQEAKIKAEEEQRKAGDEQRAADDKERSADDEQAAGDEQKAADDKQSAVGDAQRAAADDKQTASDDAQKATDDIQKDLDDVDDEIEKKIQE</sequence>
<accession>V4AWQ5</accession>
<feature type="compositionally biased region" description="Basic and acidic residues" evidence="1">
    <location>
        <begin position="244"/>
        <end position="253"/>
    </location>
</feature>
<dbReference type="CTD" id="20237780"/>
<organism evidence="2 3">
    <name type="scientific">Lottia gigantea</name>
    <name type="common">Giant owl limpet</name>
    <dbReference type="NCBI Taxonomy" id="225164"/>
    <lineage>
        <taxon>Eukaryota</taxon>
        <taxon>Metazoa</taxon>
        <taxon>Spiralia</taxon>
        <taxon>Lophotrochozoa</taxon>
        <taxon>Mollusca</taxon>
        <taxon>Gastropoda</taxon>
        <taxon>Patellogastropoda</taxon>
        <taxon>Lottioidea</taxon>
        <taxon>Lottiidae</taxon>
        <taxon>Lottia</taxon>
    </lineage>
</organism>
<name>V4AWQ5_LOTGI</name>
<dbReference type="HOGENOM" id="CLU_934717_0_0_1"/>
<dbReference type="AlphaFoldDB" id="V4AWQ5"/>
<dbReference type="KEGG" id="lgi:LOTGIDRAFT_158530"/>
<protein>
    <submittedName>
        <fullName evidence="2">Uncharacterized protein</fullName>
    </submittedName>
</protein>
<dbReference type="Proteomes" id="UP000030746">
    <property type="component" value="Unassembled WGS sequence"/>
</dbReference>